<dbReference type="Proteomes" id="UP000290819">
    <property type="component" value="Unassembled WGS sequence"/>
</dbReference>
<evidence type="ECO:0008006" key="4">
    <source>
        <dbReference type="Google" id="ProtNLM"/>
    </source>
</evidence>
<organism evidence="2 3">
    <name type="scientific">Bradyrhizobium betae</name>
    <dbReference type="NCBI Taxonomy" id="244734"/>
    <lineage>
        <taxon>Bacteria</taxon>
        <taxon>Pseudomonadati</taxon>
        <taxon>Pseudomonadota</taxon>
        <taxon>Alphaproteobacteria</taxon>
        <taxon>Hyphomicrobiales</taxon>
        <taxon>Nitrobacteraceae</taxon>
        <taxon>Bradyrhizobium</taxon>
    </lineage>
</organism>
<reference evidence="2 3" key="1">
    <citation type="submission" date="2017-03" db="EMBL/GenBank/DDBJ databases">
        <authorList>
            <person name="Safronova V.I."/>
            <person name="Sazanova A.L."/>
            <person name="Chirak E.R."/>
        </authorList>
    </citation>
    <scope>NUCLEOTIDE SEQUENCE [LARGE SCALE GENOMIC DNA]</scope>
    <source>
        <strain evidence="2 3">Opo-243</strain>
    </source>
</reference>
<evidence type="ECO:0000313" key="2">
    <source>
        <dbReference type="EMBL" id="RXT44311.1"/>
    </source>
</evidence>
<gene>
    <name evidence="2" type="ORF">B5V03_22265</name>
</gene>
<keyword evidence="3" id="KW-1185">Reference proteome</keyword>
<dbReference type="Gene3D" id="3.20.20.70">
    <property type="entry name" value="Aldolase class I"/>
    <property type="match status" value="1"/>
</dbReference>
<feature type="region of interest" description="Disordered" evidence="1">
    <location>
        <begin position="37"/>
        <end position="62"/>
    </location>
</feature>
<feature type="compositionally biased region" description="Polar residues" evidence="1">
    <location>
        <begin position="49"/>
        <end position="62"/>
    </location>
</feature>
<dbReference type="InterPro" id="IPR013785">
    <property type="entry name" value="Aldolase_TIM"/>
</dbReference>
<proteinExistence type="predicted"/>
<dbReference type="OrthoDB" id="8985337at2"/>
<dbReference type="SUPFAM" id="SSF51395">
    <property type="entry name" value="FMN-linked oxidoreductases"/>
    <property type="match status" value="1"/>
</dbReference>
<dbReference type="AlphaFoldDB" id="A0A4Q1UYU4"/>
<accession>A0A4Q1UYU4</accession>
<protein>
    <recommendedName>
        <fullName evidence="4">NADH:flavin oxidoreductase/NADH oxidase N-terminal domain-containing protein</fullName>
    </recommendedName>
</protein>
<dbReference type="RefSeq" id="WP_129272569.1">
    <property type="nucleotide sequence ID" value="NZ_MZXW01000024.1"/>
</dbReference>
<feature type="compositionally biased region" description="Low complexity" evidence="1">
    <location>
        <begin position="37"/>
        <end position="48"/>
    </location>
</feature>
<evidence type="ECO:0000313" key="3">
    <source>
        <dbReference type="Proteomes" id="UP000290819"/>
    </source>
</evidence>
<comment type="caution">
    <text evidence="2">The sequence shown here is derived from an EMBL/GenBank/DDBJ whole genome shotgun (WGS) entry which is preliminary data.</text>
</comment>
<name>A0A4Q1UYU4_9BRAD</name>
<evidence type="ECO:0000256" key="1">
    <source>
        <dbReference type="SAM" id="MobiDB-lite"/>
    </source>
</evidence>
<dbReference type="EMBL" id="MZXW01000024">
    <property type="protein sequence ID" value="RXT44311.1"/>
    <property type="molecule type" value="Genomic_DNA"/>
</dbReference>
<sequence length="62" mass="6362">MRRVFKGPIIAAGGFERDSGDADLVAFGRHFAANPISSSASAATSQSAHTIATRSTARVSPS</sequence>